<dbReference type="Gene3D" id="3.30.360.30">
    <property type="entry name" value="homospermidine synthase like"/>
    <property type="match status" value="2"/>
</dbReference>
<dbReference type="EMBL" id="FQXM01000004">
    <property type="protein sequence ID" value="SHH35306.1"/>
    <property type="molecule type" value="Genomic_DNA"/>
</dbReference>
<dbReference type="AlphaFoldDB" id="A0A1M5S9Y2"/>
<evidence type="ECO:0000313" key="1">
    <source>
        <dbReference type="EMBL" id="SHH35306.1"/>
    </source>
</evidence>
<name>A0A1M5S9Y2_9CLOT</name>
<protein>
    <submittedName>
        <fullName evidence="1">Homospermidine synthase</fullName>
    </submittedName>
</protein>
<accession>A0A1M5S9Y2</accession>
<reference evidence="1 2" key="1">
    <citation type="submission" date="2016-11" db="EMBL/GenBank/DDBJ databases">
        <authorList>
            <person name="Jaros S."/>
            <person name="Januszkiewicz K."/>
            <person name="Wedrychowicz H."/>
        </authorList>
    </citation>
    <scope>NUCLEOTIDE SEQUENCE [LARGE SCALE GENOMIC DNA]</scope>
    <source>
        <strain evidence="1 2">DSM 8605</strain>
    </source>
</reference>
<dbReference type="STRING" id="1121316.SAMN02745207_00828"/>
<proteinExistence type="predicted"/>
<gene>
    <name evidence="1" type="ORF">SAMN02745207_00828</name>
</gene>
<dbReference type="InterPro" id="IPR023181">
    <property type="entry name" value="Homospermid_syn-like_C"/>
</dbReference>
<dbReference type="Proteomes" id="UP000184447">
    <property type="component" value="Unassembled WGS sequence"/>
</dbReference>
<organism evidence="1 2">
    <name type="scientific">Clostridium grantii DSM 8605</name>
    <dbReference type="NCBI Taxonomy" id="1121316"/>
    <lineage>
        <taxon>Bacteria</taxon>
        <taxon>Bacillati</taxon>
        <taxon>Bacillota</taxon>
        <taxon>Clostridia</taxon>
        <taxon>Eubacteriales</taxon>
        <taxon>Clostridiaceae</taxon>
        <taxon>Clostridium</taxon>
    </lineage>
</organism>
<evidence type="ECO:0000313" key="2">
    <source>
        <dbReference type="Proteomes" id="UP000184447"/>
    </source>
</evidence>
<dbReference type="Gene3D" id="3.40.50.720">
    <property type="entry name" value="NAD(P)-binding Rossmann-like Domain"/>
    <property type="match status" value="2"/>
</dbReference>
<dbReference type="RefSeq" id="WP_200801428.1">
    <property type="nucleotide sequence ID" value="NZ_FQXM01000004.1"/>
</dbReference>
<sequence length="339" mass="39240">MKFTQFLKITNTTHVIDISYADTLEMLRCCNESKVIYINTAFENTSVDENIYLEGFTLQERYAIYEKNKNQFKNTTAIICSGMNPGVVQWMAIDLMKKFPKETPKACYIVENDTSFYEDESLADKNTIYTTWSPICFLDEAIYSYPAFMQQHMCLILYKAVYDLQFKVTLGDREFAGCLMPHEEVLTLAALYNMEMGFIYKVNDHTTKLIKDNINNLGDLWNYPMKVLDPVEAPLKGEDLVGVLLVYDDKERYMYNALDNKEIFKEFGTNATYFQVACGIYGGLASVLLDDIPKGIYYVDELLLKTNSNYKEYLSFYMKDFVVGENKKSEGNLLDRIKE</sequence>
<keyword evidence="2" id="KW-1185">Reference proteome</keyword>